<dbReference type="Proteomes" id="UP000541610">
    <property type="component" value="Unassembled WGS sequence"/>
</dbReference>
<protein>
    <recommendedName>
        <fullName evidence="1">peptidylprolyl isomerase</fullName>
        <ecNumber evidence="1">5.2.1.8</ecNumber>
    </recommendedName>
</protein>
<accession>A0A7J6P426</accession>
<proteinExistence type="predicted"/>
<dbReference type="Gene3D" id="2.40.100.10">
    <property type="entry name" value="Cyclophilin-like"/>
    <property type="match status" value="1"/>
</dbReference>
<evidence type="ECO:0000256" key="2">
    <source>
        <dbReference type="ARBA" id="ARBA00023110"/>
    </source>
</evidence>
<evidence type="ECO:0000256" key="4">
    <source>
        <dbReference type="SAM" id="MobiDB-lite"/>
    </source>
</evidence>
<feature type="domain" description="PPIase cyclophilin-type" evidence="6">
    <location>
        <begin position="322"/>
        <end position="482"/>
    </location>
</feature>
<dbReference type="PROSITE" id="PS00170">
    <property type="entry name" value="CSA_PPIASE_1"/>
    <property type="match status" value="1"/>
</dbReference>
<keyword evidence="3" id="KW-0413">Isomerase</keyword>
<dbReference type="Pfam" id="PF00160">
    <property type="entry name" value="Pro_isomerase"/>
    <property type="match status" value="1"/>
</dbReference>
<gene>
    <name evidence="7" type="ORF">FOZ60_000639</name>
</gene>
<dbReference type="OrthoDB" id="407558at2759"/>
<comment type="caution">
    <text evidence="7">The sequence shown here is derived from an EMBL/GenBank/DDBJ whole genome shotgun (WGS) entry which is preliminary data.</text>
</comment>
<dbReference type="PRINTS" id="PR00153">
    <property type="entry name" value="CSAPPISMRASE"/>
</dbReference>
<evidence type="ECO:0000256" key="5">
    <source>
        <dbReference type="SAM" id="SignalP"/>
    </source>
</evidence>
<evidence type="ECO:0000313" key="8">
    <source>
        <dbReference type="Proteomes" id="UP000541610"/>
    </source>
</evidence>
<feature type="region of interest" description="Disordered" evidence="4">
    <location>
        <begin position="21"/>
        <end position="45"/>
    </location>
</feature>
<dbReference type="PROSITE" id="PS50072">
    <property type="entry name" value="CSA_PPIASE_2"/>
    <property type="match status" value="1"/>
</dbReference>
<feature type="signal peptide" evidence="5">
    <location>
        <begin position="1"/>
        <end position="18"/>
    </location>
</feature>
<dbReference type="AlphaFoldDB" id="A0A7J6P426"/>
<dbReference type="GO" id="GO:0005737">
    <property type="term" value="C:cytoplasm"/>
    <property type="evidence" value="ECO:0007669"/>
    <property type="project" value="TreeGrafter"/>
</dbReference>
<dbReference type="InterPro" id="IPR002130">
    <property type="entry name" value="Cyclophilin-type_PPIase_dom"/>
</dbReference>
<keyword evidence="2" id="KW-0697">Rotamase</keyword>
<keyword evidence="5" id="KW-0732">Signal</keyword>
<evidence type="ECO:0000256" key="1">
    <source>
        <dbReference type="ARBA" id="ARBA00013194"/>
    </source>
</evidence>
<evidence type="ECO:0000256" key="3">
    <source>
        <dbReference type="ARBA" id="ARBA00023235"/>
    </source>
</evidence>
<dbReference type="EC" id="5.2.1.8" evidence="1"/>
<dbReference type="SUPFAM" id="SSF50891">
    <property type="entry name" value="Cyclophilin-like"/>
    <property type="match status" value="1"/>
</dbReference>
<feature type="chain" id="PRO_5029636896" description="peptidylprolyl isomerase" evidence="5">
    <location>
        <begin position="19"/>
        <end position="491"/>
    </location>
</feature>
<dbReference type="PANTHER" id="PTHR11071:SF561">
    <property type="entry name" value="PEPTIDYL-PROLYL CIS-TRANS ISOMERASE D-RELATED"/>
    <property type="match status" value="1"/>
</dbReference>
<sequence length="491" mass="54942">MSLRSVLVLFSIFLLAHGGGKTKAKHASPSSAPLGTTLMPTPPPPEDYRSRVRKDYGDFIYESVGPDDSKLRVNLNVTKYGWCMLTVDCGLPEKYEDGWFPARVKPDDLLEETIVNYWDGDRRHRAKLDDLRHKCPHLDIKNTDLQFIAINEHANVGAELGGRSIVLERQWLPLTAGNYVTDYTSRGVDLKIKYLVLPDGYIYAMLGCEPVRHYRRNHTEVMALRLVREGPGEIYRLVRGPVHTPQDLIDSFMQACPVWRGSTVFKEEFFTVGFLSSDMMYTLGVRYPYNRLYKQASNDFDFYSYSSDYEWSQKGPAIFKCPEDRITIELYDAKAPLDVENFKHLVKGDKGLSKQSGKRLSYVGCPFHRVVKGFVAQTGDIVTGTGAGGESSYGKKFKDDAGGLKLKHAGPGVVGMCNTGKNSNTSQFYITFKATPQLDGKHVVFGRVASGMEVVERLNDECAADDDEGKPRVPAVIADCGIVREGKKSKK</sequence>
<evidence type="ECO:0000313" key="7">
    <source>
        <dbReference type="EMBL" id="KAF4690071.1"/>
    </source>
</evidence>
<dbReference type="GO" id="GO:0016018">
    <property type="term" value="F:cyclosporin A binding"/>
    <property type="evidence" value="ECO:0007669"/>
    <property type="project" value="TreeGrafter"/>
</dbReference>
<dbReference type="PANTHER" id="PTHR11071">
    <property type="entry name" value="PEPTIDYL-PROLYL CIS-TRANS ISOMERASE"/>
    <property type="match status" value="1"/>
</dbReference>
<name>A0A7J6P426_PEROL</name>
<evidence type="ECO:0000259" key="6">
    <source>
        <dbReference type="PROSITE" id="PS50072"/>
    </source>
</evidence>
<dbReference type="GO" id="GO:0006457">
    <property type="term" value="P:protein folding"/>
    <property type="evidence" value="ECO:0007669"/>
    <property type="project" value="InterPro"/>
</dbReference>
<dbReference type="InterPro" id="IPR020892">
    <property type="entry name" value="Cyclophilin-type_PPIase_CS"/>
</dbReference>
<dbReference type="InterPro" id="IPR029000">
    <property type="entry name" value="Cyclophilin-like_dom_sf"/>
</dbReference>
<organism evidence="7 8">
    <name type="scientific">Perkinsus olseni</name>
    <name type="common">Perkinsus atlanticus</name>
    <dbReference type="NCBI Taxonomy" id="32597"/>
    <lineage>
        <taxon>Eukaryota</taxon>
        <taxon>Sar</taxon>
        <taxon>Alveolata</taxon>
        <taxon>Perkinsozoa</taxon>
        <taxon>Perkinsea</taxon>
        <taxon>Perkinsida</taxon>
        <taxon>Perkinsidae</taxon>
        <taxon>Perkinsus</taxon>
    </lineage>
</organism>
<reference evidence="7 8" key="1">
    <citation type="submission" date="2020-04" db="EMBL/GenBank/DDBJ databases">
        <title>Perkinsus olseni comparative genomics.</title>
        <authorList>
            <person name="Bogema D.R."/>
        </authorList>
    </citation>
    <scope>NUCLEOTIDE SEQUENCE [LARGE SCALE GENOMIC DNA]</scope>
    <source>
        <strain evidence="7">00978-12</strain>
    </source>
</reference>
<dbReference type="EMBL" id="JABANP010000107">
    <property type="protein sequence ID" value="KAF4690071.1"/>
    <property type="molecule type" value="Genomic_DNA"/>
</dbReference>
<dbReference type="GO" id="GO:0003755">
    <property type="term" value="F:peptidyl-prolyl cis-trans isomerase activity"/>
    <property type="evidence" value="ECO:0007669"/>
    <property type="project" value="UniProtKB-KW"/>
</dbReference>